<gene>
    <name evidence="3" type="ORF">ABXS69_02130</name>
</gene>
<feature type="transmembrane region" description="Helical" evidence="2">
    <location>
        <begin position="47"/>
        <end position="80"/>
    </location>
</feature>
<evidence type="ECO:0000256" key="2">
    <source>
        <dbReference type="SAM" id="Phobius"/>
    </source>
</evidence>
<evidence type="ECO:0000313" key="3">
    <source>
        <dbReference type="EMBL" id="XCP82726.1"/>
    </source>
</evidence>
<dbReference type="AlphaFoldDB" id="A0AAU8N1V3"/>
<accession>A0AAU8N1V3</accession>
<feature type="transmembrane region" description="Helical" evidence="2">
    <location>
        <begin position="238"/>
        <end position="260"/>
    </location>
</feature>
<dbReference type="RefSeq" id="WP_366180963.1">
    <property type="nucleotide sequence ID" value="NZ_CP159989.1"/>
</dbReference>
<keyword evidence="2" id="KW-0472">Membrane</keyword>
<organism evidence="3">
    <name type="scientific">Actinomyces timonensis</name>
    <dbReference type="NCBI Taxonomy" id="1288391"/>
    <lineage>
        <taxon>Bacteria</taxon>
        <taxon>Bacillati</taxon>
        <taxon>Actinomycetota</taxon>
        <taxon>Actinomycetes</taxon>
        <taxon>Actinomycetales</taxon>
        <taxon>Actinomycetaceae</taxon>
        <taxon>Actinomyces</taxon>
    </lineage>
</organism>
<keyword evidence="2" id="KW-1133">Transmembrane helix</keyword>
<feature type="transmembrane region" description="Helical" evidence="2">
    <location>
        <begin position="207"/>
        <end position="226"/>
    </location>
</feature>
<evidence type="ECO:0000256" key="1">
    <source>
        <dbReference type="SAM" id="MobiDB-lite"/>
    </source>
</evidence>
<dbReference type="EMBL" id="CP159989">
    <property type="protein sequence ID" value="XCP82726.1"/>
    <property type="molecule type" value="Genomic_DNA"/>
</dbReference>
<feature type="region of interest" description="Disordered" evidence="1">
    <location>
        <begin position="1"/>
        <end position="37"/>
    </location>
</feature>
<protein>
    <submittedName>
        <fullName evidence="3">Tellurium resistance protein TerC</fullName>
    </submittedName>
</protein>
<feature type="transmembrane region" description="Helical" evidence="2">
    <location>
        <begin position="92"/>
        <end position="112"/>
    </location>
</feature>
<proteinExistence type="predicted"/>
<keyword evidence="2" id="KW-0812">Transmembrane</keyword>
<feature type="transmembrane region" description="Helical" evidence="2">
    <location>
        <begin position="143"/>
        <end position="164"/>
    </location>
</feature>
<sequence length="300" mass="30071">MDTPAIPQSGLGRPEPAPDPSRPGYGTRRGSGVPKEPGIVDPAWTRLAVAGLIPVLLAASAPIAVWARMVLVVVLVLAMAQGWPALVRARHDAGSTAVIALTGVAGALAVAWLQDYGAAGVVMALSVLIAFIAQMLRKGDRRGLLESLASTVCGSLVAIAGTAWCALEPGVADPAVIVPCSLALFSGALLTTLEVRASVLETLTMTLPAVISGAVGGLLAVVGFFGPAHTGLGEAAQSGAACLIVGFTAGVLMAAANRVLWTHQWVPGGRAAIASGIVPILAVGAPSYAIARLMGSFVAG</sequence>
<feature type="transmembrane region" description="Helical" evidence="2">
    <location>
        <begin position="118"/>
        <end position="136"/>
    </location>
</feature>
<name>A0AAU8N1V3_9ACTO</name>
<feature type="transmembrane region" description="Helical" evidence="2">
    <location>
        <begin position="176"/>
        <end position="195"/>
    </location>
</feature>
<feature type="transmembrane region" description="Helical" evidence="2">
    <location>
        <begin position="272"/>
        <end position="291"/>
    </location>
</feature>
<reference evidence="3" key="1">
    <citation type="submission" date="2024-05" db="EMBL/GenBank/DDBJ databases">
        <title>Draft genome assemblies of 36 bacteria isolated from hibernating arctic ground squirrels.</title>
        <authorList>
            <person name="McKee H."/>
            <person name="Mullen L."/>
            <person name="Drown D.M."/>
            <person name="Duddleston K.N."/>
        </authorList>
    </citation>
    <scope>NUCLEOTIDE SEQUENCE</scope>
    <source>
        <strain evidence="3">AR004</strain>
    </source>
</reference>